<protein>
    <submittedName>
        <fullName evidence="1">Uncharacterized protein</fullName>
    </submittedName>
</protein>
<organism evidence="1 2">
    <name type="scientific">Nocardioides lentus</name>
    <dbReference type="NCBI Taxonomy" id="338077"/>
    <lineage>
        <taxon>Bacteria</taxon>
        <taxon>Bacillati</taxon>
        <taxon>Actinomycetota</taxon>
        <taxon>Actinomycetes</taxon>
        <taxon>Propionibacteriales</taxon>
        <taxon>Nocardioidaceae</taxon>
        <taxon>Nocardioides</taxon>
    </lineage>
</organism>
<evidence type="ECO:0000313" key="1">
    <source>
        <dbReference type="EMBL" id="GAA1909159.1"/>
    </source>
</evidence>
<name>A0ABN2P194_9ACTN</name>
<comment type="caution">
    <text evidence="1">The sequence shown here is derived from an EMBL/GenBank/DDBJ whole genome shotgun (WGS) entry which is preliminary data.</text>
</comment>
<sequence>MKIIVTTDLDGAVKYEADSWDVDDAGYLTLTRQREVVGAHAPGRWKAIANQSAIA</sequence>
<reference evidence="1 2" key="1">
    <citation type="journal article" date="2019" name="Int. J. Syst. Evol. Microbiol.">
        <title>The Global Catalogue of Microorganisms (GCM) 10K type strain sequencing project: providing services to taxonomists for standard genome sequencing and annotation.</title>
        <authorList>
            <consortium name="The Broad Institute Genomics Platform"/>
            <consortium name="The Broad Institute Genome Sequencing Center for Infectious Disease"/>
            <person name="Wu L."/>
            <person name="Ma J."/>
        </authorList>
    </citation>
    <scope>NUCLEOTIDE SEQUENCE [LARGE SCALE GENOMIC DNA]</scope>
    <source>
        <strain evidence="1 2">JCM 14046</strain>
    </source>
</reference>
<dbReference type="Proteomes" id="UP001501612">
    <property type="component" value="Unassembled WGS sequence"/>
</dbReference>
<dbReference type="RefSeq" id="WP_344004041.1">
    <property type="nucleotide sequence ID" value="NZ_BAAAMY010000002.1"/>
</dbReference>
<keyword evidence="2" id="KW-1185">Reference proteome</keyword>
<dbReference type="EMBL" id="BAAAMY010000002">
    <property type="protein sequence ID" value="GAA1909159.1"/>
    <property type="molecule type" value="Genomic_DNA"/>
</dbReference>
<proteinExistence type="predicted"/>
<accession>A0ABN2P194</accession>
<gene>
    <name evidence="1" type="ORF">GCM10009737_07890</name>
</gene>
<evidence type="ECO:0000313" key="2">
    <source>
        <dbReference type="Proteomes" id="UP001501612"/>
    </source>
</evidence>